<evidence type="ECO:0000256" key="3">
    <source>
        <dbReference type="ARBA" id="ARBA00022989"/>
    </source>
</evidence>
<dbReference type="EMBL" id="ML986675">
    <property type="protein sequence ID" value="KAF2260652.1"/>
    <property type="molecule type" value="Genomic_DNA"/>
</dbReference>
<feature type="transmembrane region" description="Helical" evidence="5">
    <location>
        <begin position="222"/>
        <end position="243"/>
    </location>
</feature>
<evidence type="ECO:0000256" key="5">
    <source>
        <dbReference type="SAM" id="Phobius"/>
    </source>
</evidence>
<dbReference type="Gene3D" id="1.20.1720.10">
    <property type="entry name" value="Multidrug resistance protein D"/>
    <property type="match status" value="1"/>
</dbReference>
<feature type="transmembrane region" description="Helical" evidence="5">
    <location>
        <begin position="497"/>
        <end position="518"/>
    </location>
</feature>
<evidence type="ECO:0000313" key="8">
    <source>
        <dbReference type="Proteomes" id="UP000800093"/>
    </source>
</evidence>
<feature type="transmembrane region" description="Helical" evidence="5">
    <location>
        <begin position="255"/>
        <end position="272"/>
    </location>
</feature>
<gene>
    <name evidence="7" type="ORF">CC78DRAFT_555458</name>
</gene>
<keyword evidence="8" id="KW-1185">Reference proteome</keyword>
<keyword evidence="2 5" id="KW-0812">Transmembrane</keyword>
<dbReference type="PROSITE" id="PS50850">
    <property type="entry name" value="MFS"/>
    <property type="match status" value="1"/>
</dbReference>
<evidence type="ECO:0000256" key="4">
    <source>
        <dbReference type="ARBA" id="ARBA00023136"/>
    </source>
</evidence>
<keyword evidence="3 5" id="KW-1133">Transmembrane helix</keyword>
<keyword evidence="4 5" id="KW-0472">Membrane</keyword>
<dbReference type="Pfam" id="PF07690">
    <property type="entry name" value="MFS_1"/>
    <property type="match status" value="1"/>
</dbReference>
<dbReference type="PANTHER" id="PTHR23501">
    <property type="entry name" value="MAJOR FACILITATOR SUPERFAMILY"/>
    <property type="match status" value="1"/>
</dbReference>
<sequence length="558" mass="60140">MTAHWVESKQAADSNSKNYVTGWRLRLLTGALMLGMFLVGVDSSIIGVVTPKITTSFHAMDDIAWYGSGYMLPHTVLQPTFGSFYKMFDVKSVYLASIAIFEIGSCLCAAAPNSTSFIIGRVIAGCGAAGILQGTLSIVGYSVPRKKVPLYYGYVLSVQGVSACSAPIFGGIFADSANWRWCFWINLPLGGIALIVVPWLIHSQPFIETLRSLPFLTRLRRVDWLGTLFFMSSFICLFLALQWAGQTKPWKSSEVIGLFVGFVLLLSIFAVIQRYMGEESLIPLRILKNRTILLGSIYLVLLGLQMAIYLYYVPIYFQAVRGTSATNSGVRMIAMDAARILFIIISGGLVTKFGHYMPYMAAGTVINAIGAGLMVTLNTSTTTALSTTFLLIVGTGAGIGGNQPFTAVQAVLYEDDLPVGNGLSVFGLQLGTSLAFAIGQTAFLTKIFHTLERNILTVGIPRDKIIAAGASHLDQLASNLEVLGVLRKAYAWGIRDTMIVALVAICLANLCCLGMDWVKLGDRETSEMGEGEPGIHGMSVESVSAPVTSVEGSMKALA</sequence>
<feature type="transmembrane region" description="Helical" evidence="5">
    <location>
        <begin position="93"/>
        <end position="112"/>
    </location>
</feature>
<reference evidence="8" key="1">
    <citation type="journal article" date="2020" name="Stud. Mycol.">
        <title>101 Dothideomycetes genomes: A test case for predicting lifestyles and emergence of pathogens.</title>
        <authorList>
            <person name="Haridas S."/>
            <person name="Albert R."/>
            <person name="Binder M."/>
            <person name="Bloem J."/>
            <person name="LaButti K."/>
            <person name="Salamov A."/>
            <person name="Andreopoulos B."/>
            <person name="Baker S."/>
            <person name="Barry K."/>
            <person name="Bills G."/>
            <person name="Bluhm B."/>
            <person name="Cannon C."/>
            <person name="Castanera R."/>
            <person name="Culley D."/>
            <person name="Daum C."/>
            <person name="Ezra D."/>
            <person name="Gonzalez J."/>
            <person name="Henrissat B."/>
            <person name="Kuo A."/>
            <person name="Liang C."/>
            <person name="Lipzen A."/>
            <person name="Lutzoni F."/>
            <person name="Magnuson J."/>
            <person name="Mondo S."/>
            <person name="Nolan M."/>
            <person name="Ohm R."/>
            <person name="Pangilinan J."/>
            <person name="Park H.-J."/>
            <person name="Ramirez L."/>
            <person name="Alfaro M."/>
            <person name="Sun H."/>
            <person name="Tritt A."/>
            <person name="Yoshinaga Y."/>
            <person name="Zwiers L.-H."/>
            <person name="Turgeon B."/>
            <person name="Goodwin S."/>
            <person name="Spatafora J."/>
            <person name="Crous P."/>
            <person name="Grigoriev I."/>
        </authorList>
    </citation>
    <scope>NUCLEOTIDE SEQUENCE [LARGE SCALE GENOMIC DNA]</scope>
    <source>
        <strain evidence="8">CBS 304.66</strain>
    </source>
</reference>
<dbReference type="Proteomes" id="UP000800093">
    <property type="component" value="Unassembled WGS sequence"/>
</dbReference>
<feature type="transmembrane region" description="Helical" evidence="5">
    <location>
        <begin position="292"/>
        <end position="312"/>
    </location>
</feature>
<dbReference type="Gene3D" id="1.20.1250.20">
    <property type="entry name" value="MFS general substrate transporter like domains"/>
    <property type="match status" value="1"/>
</dbReference>
<evidence type="ECO:0000259" key="6">
    <source>
        <dbReference type="PROSITE" id="PS50850"/>
    </source>
</evidence>
<feature type="transmembrane region" description="Helical" evidence="5">
    <location>
        <begin position="118"/>
        <end position="139"/>
    </location>
</feature>
<dbReference type="CDD" id="cd17502">
    <property type="entry name" value="MFS_Azr1_MDR_like"/>
    <property type="match status" value="1"/>
</dbReference>
<dbReference type="SUPFAM" id="SSF103473">
    <property type="entry name" value="MFS general substrate transporter"/>
    <property type="match status" value="1"/>
</dbReference>
<evidence type="ECO:0000256" key="1">
    <source>
        <dbReference type="ARBA" id="ARBA00004141"/>
    </source>
</evidence>
<feature type="transmembrane region" description="Helical" evidence="5">
    <location>
        <begin position="357"/>
        <end position="377"/>
    </location>
</feature>
<feature type="transmembrane region" description="Helical" evidence="5">
    <location>
        <begin position="332"/>
        <end position="350"/>
    </location>
</feature>
<evidence type="ECO:0000256" key="2">
    <source>
        <dbReference type="ARBA" id="ARBA00022692"/>
    </source>
</evidence>
<feature type="transmembrane region" description="Helical" evidence="5">
    <location>
        <begin position="151"/>
        <end position="172"/>
    </location>
</feature>
<protein>
    <submittedName>
        <fullName evidence="7">MFS general substrate transporter</fullName>
    </submittedName>
</protein>
<dbReference type="AlphaFoldDB" id="A0A9P4MZU1"/>
<dbReference type="InterPro" id="IPR036259">
    <property type="entry name" value="MFS_trans_sf"/>
</dbReference>
<dbReference type="InterPro" id="IPR020846">
    <property type="entry name" value="MFS_dom"/>
</dbReference>
<feature type="transmembrane region" description="Helical" evidence="5">
    <location>
        <begin position="178"/>
        <end position="201"/>
    </location>
</feature>
<evidence type="ECO:0000313" key="7">
    <source>
        <dbReference type="EMBL" id="KAF2260652.1"/>
    </source>
</evidence>
<dbReference type="GO" id="GO:0005886">
    <property type="term" value="C:plasma membrane"/>
    <property type="evidence" value="ECO:0007669"/>
    <property type="project" value="TreeGrafter"/>
</dbReference>
<feature type="domain" description="Major facilitator superfamily (MFS) profile" evidence="6">
    <location>
        <begin position="28"/>
        <end position="526"/>
    </location>
</feature>
<feature type="transmembrane region" description="Helical" evidence="5">
    <location>
        <begin position="27"/>
        <end position="50"/>
    </location>
</feature>
<dbReference type="OrthoDB" id="10021397at2759"/>
<accession>A0A9P4MZU1</accession>
<organism evidence="7 8">
    <name type="scientific">Lojkania enalia</name>
    <dbReference type="NCBI Taxonomy" id="147567"/>
    <lineage>
        <taxon>Eukaryota</taxon>
        <taxon>Fungi</taxon>
        <taxon>Dikarya</taxon>
        <taxon>Ascomycota</taxon>
        <taxon>Pezizomycotina</taxon>
        <taxon>Dothideomycetes</taxon>
        <taxon>Pleosporomycetidae</taxon>
        <taxon>Pleosporales</taxon>
        <taxon>Pleosporales incertae sedis</taxon>
        <taxon>Lojkania</taxon>
    </lineage>
</organism>
<dbReference type="InterPro" id="IPR011701">
    <property type="entry name" value="MFS"/>
</dbReference>
<dbReference type="GO" id="GO:0022857">
    <property type="term" value="F:transmembrane transporter activity"/>
    <property type="evidence" value="ECO:0007669"/>
    <property type="project" value="InterPro"/>
</dbReference>
<comment type="caution">
    <text evidence="7">The sequence shown here is derived from an EMBL/GenBank/DDBJ whole genome shotgun (WGS) entry which is preliminary data.</text>
</comment>
<proteinExistence type="predicted"/>
<dbReference type="PANTHER" id="PTHR23501:SF199">
    <property type="entry name" value="MFS EFFLUX TRANSPORTER INPD-RELATED"/>
    <property type="match status" value="1"/>
</dbReference>
<comment type="subcellular location">
    <subcellularLocation>
        <location evidence="1">Membrane</location>
        <topology evidence="1">Multi-pass membrane protein</topology>
    </subcellularLocation>
</comment>
<name>A0A9P4MZU1_9PLEO</name>
<feature type="transmembrane region" description="Helical" evidence="5">
    <location>
        <begin position="423"/>
        <end position="444"/>
    </location>
</feature>